<evidence type="ECO:0000313" key="6">
    <source>
        <dbReference type="EMBL" id="KDR71612.1"/>
    </source>
</evidence>
<dbReference type="PANTHER" id="PTHR47570">
    <property type="entry name" value="ZINC ION BINDING PROTEIN"/>
    <property type="match status" value="1"/>
</dbReference>
<dbReference type="Gene3D" id="6.10.140.2220">
    <property type="match status" value="1"/>
</dbReference>
<dbReference type="Pfam" id="PF01753">
    <property type="entry name" value="zf-MYND"/>
    <property type="match status" value="1"/>
</dbReference>
<evidence type="ECO:0000313" key="7">
    <source>
        <dbReference type="Proteomes" id="UP000027222"/>
    </source>
</evidence>
<dbReference type="PANTHER" id="PTHR47570:SF1">
    <property type="entry name" value="ZINC ION BINDING PROTEIN"/>
    <property type="match status" value="1"/>
</dbReference>
<keyword evidence="2 4" id="KW-0863">Zinc-finger</keyword>
<dbReference type="Pfam" id="PF20179">
    <property type="entry name" value="MSS51_C"/>
    <property type="match status" value="1"/>
</dbReference>
<evidence type="ECO:0000259" key="5">
    <source>
        <dbReference type="PROSITE" id="PS50865"/>
    </source>
</evidence>
<dbReference type="OrthoDB" id="432970at2759"/>
<dbReference type="InterPro" id="IPR046824">
    <property type="entry name" value="Mss51-like_C"/>
</dbReference>
<dbReference type="HOGENOM" id="CLU_043843_0_0_1"/>
<keyword evidence="3" id="KW-0862">Zinc</keyword>
<dbReference type="EMBL" id="KL142392">
    <property type="protein sequence ID" value="KDR71612.1"/>
    <property type="molecule type" value="Genomic_DNA"/>
</dbReference>
<dbReference type="GO" id="GO:0008270">
    <property type="term" value="F:zinc ion binding"/>
    <property type="evidence" value="ECO:0007669"/>
    <property type="project" value="UniProtKB-KW"/>
</dbReference>
<keyword evidence="7" id="KW-1185">Reference proteome</keyword>
<accession>A0A067SNJ3</accession>
<gene>
    <name evidence="6" type="ORF">GALMADRAFT_74898</name>
</gene>
<evidence type="ECO:0000256" key="4">
    <source>
        <dbReference type="PROSITE-ProRule" id="PRU00134"/>
    </source>
</evidence>
<feature type="domain" description="MYND-type" evidence="5">
    <location>
        <begin position="10"/>
        <end position="59"/>
    </location>
</feature>
<proteinExistence type="predicted"/>
<keyword evidence="1" id="KW-0479">Metal-binding</keyword>
<evidence type="ECO:0000256" key="1">
    <source>
        <dbReference type="ARBA" id="ARBA00022723"/>
    </source>
</evidence>
<name>A0A067SNJ3_GALM3</name>
<dbReference type="InterPro" id="IPR002893">
    <property type="entry name" value="Znf_MYND"/>
</dbReference>
<dbReference type="AlphaFoldDB" id="A0A067SNJ3"/>
<evidence type="ECO:0000256" key="3">
    <source>
        <dbReference type="ARBA" id="ARBA00022833"/>
    </source>
</evidence>
<sequence>MFEFSAGQVCASCKENIVPPKKILRCSACKAVIYCSAECAKRDWGYPSMPGLPTHKMLCPHLKRHMERIPQTQALVKSFPWGRLESDDSMNFDIARGRFGVLGGPGFGYWSHRSGHIPHSEPSALDISDAPYVADIRKHWKSSAYLDGKDLLKGKHVSDKEGWKLPSNLIPYRNFFSPSNRPELVTEFEEGVVDWESWYRWRKLTKDSPAALLMNYPLSVYQMLVNCLEVASPKAGRPDKRIPLHVHLLGVEVELNYLPLFSEIALLLPYHDIKLVLFGGAVARLVKEAQTSPGSLASKSPVFTYQSPPECGSGAISVYLHSASANWSARGNYPALEMYGSRPDALVACNAGLASYREWTEVIQAVHVERIPFATTEYIEQSVEHQRDVMPMMLSGTSASPRPFEEYEIQLNPFQRPGQRQVPMYRLPNLINGFTLVVFKTKDPKNTNELKARKNVDIEKALGNLSLESLD</sequence>
<evidence type="ECO:0000256" key="2">
    <source>
        <dbReference type="ARBA" id="ARBA00022771"/>
    </source>
</evidence>
<dbReference type="PROSITE" id="PS50865">
    <property type="entry name" value="ZF_MYND_2"/>
    <property type="match status" value="1"/>
</dbReference>
<reference evidence="7" key="1">
    <citation type="journal article" date="2014" name="Proc. Natl. Acad. Sci. U.S.A.">
        <title>Extensive sampling of basidiomycete genomes demonstrates inadequacy of the white-rot/brown-rot paradigm for wood decay fungi.</title>
        <authorList>
            <person name="Riley R."/>
            <person name="Salamov A.A."/>
            <person name="Brown D.W."/>
            <person name="Nagy L.G."/>
            <person name="Floudas D."/>
            <person name="Held B.W."/>
            <person name="Levasseur A."/>
            <person name="Lombard V."/>
            <person name="Morin E."/>
            <person name="Otillar R."/>
            <person name="Lindquist E.A."/>
            <person name="Sun H."/>
            <person name="LaButti K.M."/>
            <person name="Schmutz J."/>
            <person name="Jabbour D."/>
            <person name="Luo H."/>
            <person name="Baker S.E."/>
            <person name="Pisabarro A.G."/>
            <person name="Walton J.D."/>
            <person name="Blanchette R.A."/>
            <person name="Henrissat B."/>
            <person name="Martin F."/>
            <person name="Cullen D."/>
            <person name="Hibbett D.S."/>
            <person name="Grigoriev I.V."/>
        </authorList>
    </citation>
    <scope>NUCLEOTIDE SEQUENCE [LARGE SCALE GENOMIC DNA]</scope>
    <source>
        <strain evidence="7">CBS 339.88</strain>
    </source>
</reference>
<organism evidence="6 7">
    <name type="scientific">Galerina marginata (strain CBS 339.88)</name>
    <dbReference type="NCBI Taxonomy" id="685588"/>
    <lineage>
        <taxon>Eukaryota</taxon>
        <taxon>Fungi</taxon>
        <taxon>Dikarya</taxon>
        <taxon>Basidiomycota</taxon>
        <taxon>Agaricomycotina</taxon>
        <taxon>Agaricomycetes</taxon>
        <taxon>Agaricomycetidae</taxon>
        <taxon>Agaricales</taxon>
        <taxon>Agaricineae</taxon>
        <taxon>Strophariaceae</taxon>
        <taxon>Galerina</taxon>
    </lineage>
</organism>
<dbReference type="SUPFAM" id="SSF144232">
    <property type="entry name" value="HIT/MYND zinc finger-like"/>
    <property type="match status" value="1"/>
</dbReference>
<protein>
    <recommendedName>
        <fullName evidence="5">MYND-type domain-containing protein</fullName>
    </recommendedName>
</protein>
<dbReference type="Proteomes" id="UP000027222">
    <property type="component" value="Unassembled WGS sequence"/>
</dbReference>
<dbReference type="STRING" id="685588.A0A067SNJ3"/>